<reference evidence="6" key="1">
    <citation type="submission" date="2022-12" db="EMBL/GenBank/DDBJ databases">
        <title>Description and comparative metabolic analysis of Aerococcus sp. nov., isolated from the feces of a pig.</title>
        <authorList>
            <person name="Chang Y.-H."/>
        </authorList>
    </citation>
    <scope>NUCLEOTIDE SEQUENCE</scope>
    <source>
        <strain evidence="6">YH-aer222</strain>
    </source>
</reference>
<accession>A0A9X3FMX2</accession>
<gene>
    <name evidence="6" type="ORF">OW157_03870</name>
</gene>
<dbReference type="GO" id="GO:0008113">
    <property type="term" value="F:peptide-methionine (S)-S-oxide reductase activity"/>
    <property type="evidence" value="ECO:0007669"/>
    <property type="project" value="UniProtKB-EC"/>
</dbReference>
<protein>
    <recommendedName>
        <fullName evidence="1">peptide-methionine (S)-S-oxide reductase</fullName>
        <ecNumber evidence="1">1.8.4.11</ecNumber>
    </recommendedName>
</protein>
<dbReference type="InterPro" id="IPR036509">
    <property type="entry name" value="Met_Sox_Rdtase_MsrA_sf"/>
</dbReference>
<proteinExistence type="predicted"/>
<dbReference type="SUPFAM" id="SSF55068">
    <property type="entry name" value="Peptide methionine sulfoxide reductase"/>
    <property type="match status" value="1"/>
</dbReference>
<evidence type="ECO:0000256" key="2">
    <source>
        <dbReference type="ARBA" id="ARBA00023002"/>
    </source>
</evidence>
<dbReference type="EC" id="1.8.4.11" evidence="1"/>
<evidence type="ECO:0000313" key="6">
    <source>
        <dbReference type="EMBL" id="MCZ0725708.1"/>
    </source>
</evidence>
<organism evidence="6 7">
    <name type="scientific">Aerococcus kribbianus</name>
    <dbReference type="NCBI Taxonomy" id="2999064"/>
    <lineage>
        <taxon>Bacteria</taxon>
        <taxon>Bacillati</taxon>
        <taxon>Bacillota</taxon>
        <taxon>Bacilli</taxon>
        <taxon>Lactobacillales</taxon>
        <taxon>Aerococcaceae</taxon>
        <taxon>Aerococcus</taxon>
    </lineage>
</organism>
<dbReference type="GO" id="GO:0034599">
    <property type="term" value="P:cellular response to oxidative stress"/>
    <property type="evidence" value="ECO:0007669"/>
    <property type="project" value="TreeGrafter"/>
</dbReference>
<evidence type="ECO:0000256" key="4">
    <source>
        <dbReference type="ARBA" id="ARBA00048782"/>
    </source>
</evidence>
<evidence type="ECO:0000313" key="7">
    <source>
        <dbReference type="Proteomes" id="UP001146670"/>
    </source>
</evidence>
<dbReference type="AlphaFoldDB" id="A0A9X3FMX2"/>
<dbReference type="GO" id="GO:0005737">
    <property type="term" value="C:cytoplasm"/>
    <property type="evidence" value="ECO:0007669"/>
    <property type="project" value="TreeGrafter"/>
</dbReference>
<comment type="catalytic activity">
    <reaction evidence="3">
        <text>L-methionyl-[protein] + [thioredoxin]-disulfide + H2O = L-methionyl-(S)-S-oxide-[protein] + [thioredoxin]-dithiol</text>
        <dbReference type="Rhea" id="RHEA:14217"/>
        <dbReference type="Rhea" id="RHEA-COMP:10698"/>
        <dbReference type="Rhea" id="RHEA-COMP:10700"/>
        <dbReference type="Rhea" id="RHEA-COMP:12313"/>
        <dbReference type="Rhea" id="RHEA-COMP:12315"/>
        <dbReference type="ChEBI" id="CHEBI:15377"/>
        <dbReference type="ChEBI" id="CHEBI:16044"/>
        <dbReference type="ChEBI" id="CHEBI:29950"/>
        <dbReference type="ChEBI" id="CHEBI:44120"/>
        <dbReference type="ChEBI" id="CHEBI:50058"/>
        <dbReference type="EC" id="1.8.4.11"/>
    </reaction>
</comment>
<name>A0A9X3FMX2_9LACT</name>
<comment type="caution">
    <text evidence="6">The sequence shown here is derived from an EMBL/GenBank/DDBJ whole genome shotgun (WGS) entry which is preliminary data.</text>
</comment>
<dbReference type="PANTHER" id="PTHR42799:SF2">
    <property type="entry name" value="MITOCHONDRIAL PEPTIDE METHIONINE SULFOXIDE REDUCTASE"/>
    <property type="match status" value="1"/>
</dbReference>
<dbReference type="Gene3D" id="3.30.1060.10">
    <property type="entry name" value="Peptide methionine sulphoxide reductase MsrA"/>
    <property type="match status" value="1"/>
</dbReference>
<dbReference type="EMBL" id="JAPRFR010000001">
    <property type="protein sequence ID" value="MCZ0725708.1"/>
    <property type="molecule type" value="Genomic_DNA"/>
</dbReference>
<dbReference type="InterPro" id="IPR050162">
    <property type="entry name" value="MsrA_MetSO_reductase"/>
</dbReference>
<evidence type="ECO:0000259" key="5">
    <source>
        <dbReference type="Pfam" id="PF01625"/>
    </source>
</evidence>
<dbReference type="InterPro" id="IPR002569">
    <property type="entry name" value="Met_Sox_Rdtase_MsrA_dom"/>
</dbReference>
<feature type="domain" description="Peptide methionine sulphoxide reductase MsrA" evidence="5">
    <location>
        <begin position="4"/>
        <end position="114"/>
    </location>
</feature>
<dbReference type="Proteomes" id="UP001146670">
    <property type="component" value="Unassembled WGS sequence"/>
</dbReference>
<dbReference type="PANTHER" id="PTHR42799">
    <property type="entry name" value="MITOCHONDRIAL PEPTIDE METHIONINE SULFOXIDE REDUCTASE"/>
    <property type="match status" value="1"/>
</dbReference>
<dbReference type="Pfam" id="PF01625">
    <property type="entry name" value="PMSR"/>
    <property type="match status" value="1"/>
</dbReference>
<evidence type="ECO:0000256" key="1">
    <source>
        <dbReference type="ARBA" id="ARBA00012502"/>
    </source>
</evidence>
<keyword evidence="7" id="KW-1185">Reference proteome</keyword>
<comment type="catalytic activity">
    <reaction evidence="4">
        <text>[thioredoxin]-disulfide + L-methionine + H2O = L-methionine (S)-S-oxide + [thioredoxin]-dithiol</text>
        <dbReference type="Rhea" id="RHEA:19993"/>
        <dbReference type="Rhea" id="RHEA-COMP:10698"/>
        <dbReference type="Rhea" id="RHEA-COMP:10700"/>
        <dbReference type="ChEBI" id="CHEBI:15377"/>
        <dbReference type="ChEBI" id="CHEBI:29950"/>
        <dbReference type="ChEBI" id="CHEBI:50058"/>
        <dbReference type="ChEBI" id="CHEBI:57844"/>
        <dbReference type="ChEBI" id="CHEBI:58772"/>
        <dbReference type="EC" id="1.8.4.11"/>
    </reaction>
</comment>
<sequence length="140" mass="15448">MAELYLAGGCLWGVQHFLSSLPGVTSTEAGRANGTTQTLEAPYDGYVECVYVVYDQDHLSMENLLTEFFTIIDPYAINQQGPDVGPKYRTGIYSEDPAVLAQAQAFIDAREDADQITEARRPLFVCHSGCSVKQISLIRH</sequence>
<keyword evidence="2 6" id="KW-0560">Oxidoreductase</keyword>
<evidence type="ECO:0000256" key="3">
    <source>
        <dbReference type="ARBA" id="ARBA00047806"/>
    </source>
</evidence>
<dbReference type="RefSeq" id="WP_268752021.1">
    <property type="nucleotide sequence ID" value="NZ_JAPRFQ010000001.1"/>
</dbReference>